<dbReference type="OrthoDB" id="3061561at2759"/>
<dbReference type="SUPFAM" id="SSF51905">
    <property type="entry name" value="FAD/NAD(P)-binding domain"/>
    <property type="match status" value="1"/>
</dbReference>
<keyword evidence="5" id="KW-0285">Flavoprotein</keyword>
<evidence type="ECO:0000256" key="10">
    <source>
        <dbReference type="SAM" id="Phobius"/>
    </source>
</evidence>
<evidence type="ECO:0000256" key="2">
    <source>
        <dbReference type="ARBA" id="ARBA00004154"/>
    </source>
</evidence>
<dbReference type="InterPro" id="IPR013698">
    <property type="entry name" value="Squalene_epoxidase"/>
</dbReference>
<keyword evidence="8" id="KW-0560">Oxidoreductase</keyword>
<evidence type="ECO:0000256" key="5">
    <source>
        <dbReference type="ARBA" id="ARBA00022630"/>
    </source>
</evidence>
<gene>
    <name evidence="13" type="ORF">G7Y89_g59</name>
</gene>
<keyword evidence="10" id="KW-0812">Transmembrane</keyword>
<keyword evidence="14" id="KW-1185">Reference proteome</keyword>
<name>A0A8H4RZF8_9HELO</name>
<dbReference type="Pfam" id="PF01134">
    <property type="entry name" value="GIDA"/>
    <property type="match status" value="1"/>
</dbReference>
<keyword evidence="6" id="KW-0274">FAD</keyword>
<dbReference type="InterPro" id="IPR040125">
    <property type="entry name" value="Squalene_monox"/>
</dbReference>
<comment type="similarity">
    <text evidence="3">Belongs to the squalene monooxygenase family.</text>
</comment>
<dbReference type="GO" id="GO:0016020">
    <property type="term" value="C:membrane"/>
    <property type="evidence" value="ECO:0007669"/>
    <property type="project" value="InterPro"/>
</dbReference>
<organism evidence="13 14">
    <name type="scientific">Cudoniella acicularis</name>
    <dbReference type="NCBI Taxonomy" id="354080"/>
    <lineage>
        <taxon>Eukaryota</taxon>
        <taxon>Fungi</taxon>
        <taxon>Dikarya</taxon>
        <taxon>Ascomycota</taxon>
        <taxon>Pezizomycotina</taxon>
        <taxon>Leotiomycetes</taxon>
        <taxon>Helotiales</taxon>
        <taxon>Tricladiaceae</taxon>
        <taxon>Cudoniella</taxon>
    </lineage>
</organism>
<dbReference type="GO" id="GO:0005783">
    <property type="term" value="C:endoplasmic reticulum"/>
    <property type="evidence" value="ECO:0007669"/>
    <property type="project" value="TreeGrafter"/>
</dbReference>
<dbReference type="InterPro" id="IPR036188">
    <property type="entry name" value="FAD/NAD-bd_sf"/>
</dbReference>
<evidence type="ECO:0000256" key="9">
    <source>
        <dbReference type="ARBA" id="ARBA00023136"/>
    </source>
</evidence>
<feature type="domain" description="Squalene epoxidase" evidence="12">
    <location>
        <begin position="137"/>
        <end position="397"/>
    </location>
</feature>
<evidence type="ECO:0000256" key="4">
    <source>
        <dbReference type="ARBA" id="ARBA00012312"/>
    </source>
</evidence>
<dbReference type="GO" id="GO:0004506">
    <property type="term" value="F:squalene monooxygenase activity"/>
    <property type="evidence" value="ECO:0007669"/>
    <property type="project" value="UniProtKB-EC"/>
</dbReference>
<evidence type="ECO:0000259" key="11">
    <source>
        <dbReference type="Pfam" id="PF01134"/>
    </source>
</evidence>
<comment type="subcellular location">
    <subcellularLocation>
        <location evidence="2">Microsome membrane</location>
        <topology evidence="2">Multi-pass membrane protein</topology>
    </subcellularLocation>
</comment>
<dbReference type="GO" id="GO:0050660">
    <property type="term" value="F:flavin adenine dinucleotide binding"/>
    <property type="evidence" value="ECO:0007669"/>
    <property type="project" value="InterPro"/>
</dbReference>
<proteinExistence type="inferred from homology"/>
<comment type="cofactor">
    <cofactor evidence="1">
        <name>FAD</name>
        <dbReference type="ChEBI" id="CHEBI:57692"/>
    </cofactor>
</comment>
<dbReference type="PANTHER" id="PTHR10835">
    <property type="entry name" value="SQUALENE MONOOXYGENASE"/>
    <property type="match status" value="1"/>
</dbReference>
<dbReference type="Gene3D" id="3.50.50.60">
    <property type="entry name" value="FAD/NAD(P)-binding domain"/>
    <property type="match status" value="2"/>
</dbReference>
<dbReference type="PROSITE" id="PS51257">
    <property type="entry name" value="PROKAR_LIPOPROTEIN"/>
    <property type="match status" value="1"/>
</dbReference>
<evidence type="ECO:0000256" key="1">
    <source>
        <dbReference type="ARBA" id="ARBA00001974"/>
    </source>
</evidence>
<sequence length="695" mass="77266">MKTQNAHLGSEEYPYDAIVIGAGVVGCAAATTFARQGRSVLLLERSLREPNRIVGELLQPGGVNALERLGMSDCLEGIDAFPVKGYEVLYRGENIVFWYPLVESQQTLIQKRAASARSEEHTRPEGRSFHHGKFITKLRETARQEQNVRVLEATVKELLKCERSGVVGRAYGVIGHGPPILLYQIGKHETRILIDIPTDVYKTLSSIAGVKSHIKKNVIPILPESVRPMVEIALQEGRLRSMANSWLPASVNNTPGAILLGDAMNMRHPLVGGGMTVGLNDVVLLSELLDPLIVPYFHDTKVVMAQMKCLHSGRKKVNMTLNVLAQALYSLFVADDPQLQILQRGFVRYIQLGGSRIEEPAGLLGGVIHSPWLLFYHFFAVALYSLGIYIRESCAISFWNLGPALVDHALKPALTRLDDPAAIQNMPALNIFRSKDVSYNSQPSFRRELGYVSQPNQRGTIDIMWECSLVLFVSVWVVMHHNVPIKGESLREGITRKIRWVALAVCAPEMLTLFAVMQWNAANISVKEMQKIGGRDWSIVHAFYANSGGFILHTKDCPAINPLELLTIAFILPTISTVFFWANKPQNAAETTIIRPGWLIADVLIAAGDAAKEPYGDTPMDFVKKPPWEGWKRRPSLLHFGGLECRPLARIPNDYSPPPPTKKEALFIWLVSIVHAGVHLIGWNFEFPTPTEALI</sequence>
<evidence type="ECO:0000313" key="13">
    <source>
        <dbReference type="EMBL" id="KAF4638016.1"/>
    </source>
</evidence>
<dbReference type="EC" id="1.14.14.17" evidence="4"/>
<dbReference type="PRINTS" id="PR00420">
    <property type="entry name" value="RNGMNOXGNASE"/>
</dbReference>
<dbReference type="Proteomes" id="UP000566819">
    <property type="component" value="Unassembled WGS sequence"/>
</dbReference>
<feature type="transmembrane region" description="Helical" evidence="10">
    <location>
        <begin position="565"/>
        <end position="582"/>
    </location>
</feature>
<keyword evidence="10" id="KW-1133">Transmembrane helix</keyword>
<feature type="domain" description="MnmG N-terminal" evidence="11">
    <location>
        <begin position="16"/>
        <end position="46"/>
    </location>
</feature>
<comment type="caution">
    <text evidence="13">The sequence shown here is derived from an EMBL/GenBank/DDBJ whole genome shotgun (WGS) entry which is preliminary data.</text>
</comment>
<dbReference type="AlphaFoldDB" id="A0A8H4RZF8"/>
<evidence type="ECO:0000256" key="3">
    <source>
        <dbReference type="ARBA" id="ARBA00008802"/>
    </source>
</evidence>
<evidence type="ECO:0000313" key="14">
    <source>
        <dbReference type="Proteomes" id="UP000566819"/>
    </source>
</evidence>
<dbReference type="Pfam" id="PF08491">
    <property type="entry name" value="SE"/>
    <property type="match status" value="1"/>
</dbReference>
<evidence type="ECO:0000259" key="12">
    <source>
        <dbReference type="Pfam" id="PF08491"/>
    </source>
</evidence>
<dbReference type="InterPro" id="IPR040131">
    <property type="entry name" value="MnmG_N"/>
</dbReference>
<keyword evidence="7" id="KW-0492">Microsome</keyword>
<evidence type="ECO:0000256" key="6">
    <source>
        <dbReference type="ARBA" id="ARBA00022827"/>
    </source>
</evidence>
<accession>A0A8H4RZF8</accession>
<reference evidence="13 14" key="1">
    <citation type="submission" date="2020-03" db="EMBL/GenBank/DDBJ databases">
        <title>Draft Genome Sequence of Cudoniella acicularis.</title>
        <authorList>
            <person name="Buettner E."/>
            <person name="Kellner H."/>
        </authorList>
    </citation>
    <scope>NUCLEOTIDE SEQUENCE [LARGE SCALE GENOMIC DNA]</scope>
    <source>
        <strain evidence="13 14">DSM 108380</strain>
    </source>
</reference>
<feature type="transmembrane region" description="Helical" evidence="10">
    <location>
        <begin position="666"/>
        <end position="685"/>
    </location>
</feature>
<protein>
    <recommendedName>
        <fullName evidence="4">squalene monooxygenase</fullName>
        <ecNumber evidence="4">1.14.14.17</ecNumber>
    </recommendedName>
</protein>
<evidence type="ECO:0000256" key="8">
    <source>
        <dbReference type="ARBA" id="ARBA00023002"/>
    </source>
</evidence>
<dbReference type="GO" id="GO:0006696">
    <property type="term" value="P:ergosterol biosynthetic process"/>
    <property type="evidence" value="ECO:0007669"/>
    <property type="project" value="TreeGrafter"/>
</dbReference>
<feature type="transmembrane region" description="Helical" evidence="10">
    <location>
        <begin position="500"/>
        <end position="519"/>
    </location>
</feature>
<keyword evidence="9 10" id="KW-0472">Membrane</keyword>
<evidence type="ECO:0000256" key="7">
    <source>
        <dbReference type="ARBA" id="ARBA00022848"/>
    </source>
</evidence>
<keyword evidence="7" id="KW-0256">Endoplasmic reticulum</keyword>
<dbReference type="PANTHER" id="PTHR10835:SF0">
    <property type="entry name" value="SQUALENE MONOOXYGENASE"/>
    <property type="match status" value="1"/>
</dbReference>
<dbReference type="EMBL" id="JAAMPI010000002">
    <property type="protein sequence ID" value="KAF4638016.1"/>
    <property type="molecule type" value="Genomic_DNA"/>
</dbReference>